<feature type="transmembrane region" description="Helical" evidence="1">
    <location>
        <begin position="44"/>
        <end position="67"/>
    </location>
</feature>
<organism evidence="2 3">
    <name type="scientific">Lysobacter niastensis</name>
    <dbReference type="NCBI Taxonomy" id="380629"/>
    <lineage>
        <taxon>Bacteria</taxon>
        <taxon>Pseudomonadati</taxon>
        <taxon>Pseudomonadota</taxon>
        <taxon>Gammaproteobacteria</taxon>
        <taxon>Lysobacterales</taxon>
        <taxon>Lysobacteraceae</taxon>
        <taxon>Lysobacter</taxon>
    </lineage>
</organism>
<evidence type="ECO:0000256" key="1">
    <source>
        <dbReference type="SAM" id="Phobius"/>
    </source>
</evidence>
<sequence length="220" mass="23754">MTNEVLPCSERVSNLAIVLAFSRVIPIVVLITYLAKWLRAESEIVASLTSIAFQTCYVLLILGGIKVTAGETFASVAKEARGRYLRNILVLVSLLLWLAATALVALVTRDGPVFGAQLLIFGAAGPLVGEFAWYANPAYFAALYWMLKHKPDLCRVAASASLGFAGLPLVSKRVWLHEGFSVPITGYGLGFKLWFGAMLLVAVAAWLVPRDQYVGHGGQA</sequence>
<feature type="transmembrane region" description="Helical" evidence="1">
    <location>
        <begin position="114"/>
        <end position="133"/>
    </location>
</feature>
<evidence type="ECO:0008006" key="4">
    <source>
        <dbReference type="Google" id="ProtNLM"/>
    </source>
</evidence>
<feature type="transmembrane region" description="Helical" evidence="1">
    <location>
        <begin position="88"/>
        <end position="108"/>
    </location>
</feature>
<feature type="transmembrane region" description="Helical" evidence="1">
    <location>
        <begin position="153"/>
        <end position="171"/>
    </location>
</feature>
<protein>
    <recommendedName>
        <fullName evidence="4">Lipopolysaccharide biosynthesis protein</fullName>
    </recommendedName>
</protein>
<keyword evidence="1" id="KW-0472">Membrane</keyword>
<reference evidence="2 3" key="1">
    <citation type="submission" date="2023-07" db="EMBL/GenBank/DDBJ databases">
        <title>Sorghum-associated microbial communities from plants grown in Nebraska, USA.</title>
        <authorList>
            <person name="Schachtman D."/>
        </authorList>
    </citation>
    <scope>NUCLEOTIDE SEQUENCE [LARGE SCALE GENOMIC DNA]</scope>
    <source>
        <strain evidence="2 3">BE198</strain>
    </source>
</reference>
<keyword evidence="3" id="KW-1185">Reference proteome</keyword>
<accession>A0ABU1W5I8</accession>
<feature type="transmembrane region" description="Helical" evidence="1">
    <location>
        <begin position="12"/>
        <end position="38"/>
    </location>
</feature>
<dbReference type="RefSeq" id="WP_310056673.1">
    <property type="nucleotide sequence ID" value="NZ_JAVDVY010000001.1"/>
</dbReference>
<evidence type="ECO:0000313" key="3">
    <source>
        <dbReference type="Proteomes" id="UP001251524"/>
    </source>
</evidence>
<proteinExistence type="predicted"/>
<gene>
    <name evidence="2" type="ORF">J2X06_000028</name>
</gene>
<evidence type="ECO:0000313" key="2">
    <source>
        <dbReference type="EMBL" id="MDR7132844.1"/>
    </source>
</evidence>
<feature type="transmembrane region" description="Helical" evidence="1">
    <location>
        <begin position="191"/>
        <end position="208"/>
    </location>
</feature>
<keyword evidence="1" id="KW-0812">Transmembrane</keyword>
<dbReference type="Proteomes" id="UP001251524">
    <property type="component" value="Unassembled WGS sequence"/>
</dbReference>
<comment type="caution">
    <text evidence="2">The sequence shown here is derived from an EMBL/GenBank/DDBJ whole genome shotgun (WGS) entry which is preliminary data.</text>
</comment>
<keyword evidence="1" id="KW-1133">Transmembrane helix</keyword>
<dbReference type="EMBL" id="JAVDVY010000001">
    <property type="protein sequence ID" value="MDR7132844.1"/>
    <property type="molecule type" value="Genomic_DNA"/>
</dbReference>
<name>A0ABU1W5I8_9GAMM</name>